<dbReference type="Proteomes" id="UP000518300">
    <property type="component" value="Unassembled WGS sequence"/>
</dbReference>
<organism evidence="6 7">
    <name type="scientific">Pyxidicoccus fallax</name>
    <dbReference type="NCBI Taxonomy" id="394095"/>
    <lineage>
        <taxon>Bacteria</taxon>
        <taxon>Pseudomonadati</taxon>
        <taxon>Myxococcota</taxon>
        <taxon>Myxococcia</taxon>
        <taxon>Myxococcales</taxon>
        <taxon>Cystobacterineae</taxon>
        <taxon>Myxococcaceae</taxon>
        <taxon>Pyxidicoccus</taxon>
    </lineage>
</organism>
<dbReference type="Pfam" id="PF00126">
    <property type="entry name" value="HTH_1"/>
    <property type="match status" value="1"/>
</dbReference>
<dbReference type="PANTHER" id="PTHR30537:SF31">
    <property type="entry name" value="TRANSCRIPTIONAL REGULATOR, LYSR FAMILY"/>
    <property type="match status" value="1"/>
</dbReference>
<dbReference type="PRINTS" id="PR00039">
    <property type="entry name" value="HTHLYSR"/>
</dbReference>
<dbReference type="EMBL" id="JABBJJ010000014">
    <property type="protein sequence ID" value="NMO14223.1"/>
    <property type="molecule type" value="Genomic_DNA"/>
</dbReference>
<dbReference type="SUPFAM" id="SSF53850">
    <property type="entry name" value="Periplasmic binding protein-like II"/>
    <property type="match status" value="1"/>
</dbReference>
<dbReference type="PROSITE" id="PS50931">
    <property type="entry name" value="HTH_LYSR"/>
    <property type="match status" value="1"/>
</dbReference>
<dbReference type="Gene3D" id="3.40.190.290">
    <property type="match status" value="1"/>
</dbReference>
<dbReference type="GO" id="GO:0006351">
    <property type="term" value="P:DNA-templated transcription"/>
    <property type="evidence" value="ECO:0007669"/>
    <property type="project" value="TreeGrafter"/>
</dbReference>
<dbReference type="InterPro" id="IPR036390">
    <property type="entry name" value="WH_DNA-bd_sf"/>
</dbReference>
<dbReference type="GO" id="GO:0003700">
    <property type="term" value="F:DNA-binding transcription factor activity"/>
    <property type="evidence" value="ECO:0007669"/>
    <property type="project" value="InterPro"/>
</dbReference>
<keyword evidence="4" id="KW-0804">Transcription</keyword>
<dbReference type="RefSeq" id="WP_169343520.1">
    <property type="nucleotide sequence ID" value="NZ_JABBJJ010000014.1"/>
</dbReference>
<dbReference type="FunFam" id="1.10.10.10:FF:000001">
    <property type="entry name" value="LysR family transcriptional regulator"/>
    <property type="match status" value="1"/>
</dbReference>
<evidence type="ECO:0000313" key="7">
    <source>
        <dbReference type="Proteomes" id="UP000518300"/>
    </source>
</evidence>
<reference evidence="6 7" key="1">
    <citation type="submission" date="2020-04" db="EMBL/GenBank/DDBJ databases">
        <title>Draft genome of Pyxidicoccus fallax type strain.</title>
        <authorList>
            <person name="Whitworth D.E."/>
        </authorList>
    </citation>
    <scope>NUCLEOTIDE SEQUENCE [LARGE SCALE GENOMIC DNA]</scope>
    <source>
        <strain evidence="6 7">DSM 14698</strain>
    </source>
</reference>
<name>A0A848LBY3_9BACT</name>
<comment type="caution">
    <text evidence="6">The sequence shown here is derived from an EMBL/GenBank/DDBJ whole genome shotgun (WGS) entry which is preliminary data.</text>
</comment>
<dbReference type="Gene3D" id="1.10.10.10">
    <property type="entry name" value="Winged helix-like DNA-binding domain superfamily/Winged helix DNA-binding domain"/>
    <property type="match status" value="1"/>
</dbReference>
<dbReference type="GO" id="GO:0043565">
    <property type="term" value="F:sequence-specific DNA binding"/>
    <property type="evidence" value="ECO:0007669"/>
    <property type="project" value="TreeGrafter"/>
</dbReference>
<evidence type="ECO:0000256" key="3">
    <source>
        <dbReference type="ARBA" id="ARBA00023125"/>
    </source>
</evidence>
<evidence type="ECO:0000313" key="6">
    <source>
        <dbReference type="EMBL" id="NMO14223.1"/>
    </source>
</evidence>
<gene>
    <name evidence="6" type="ORF">HG543_05035</name>
</gene>
<comment type="similarity">
    <text evidence="1">Belongs to the LysR transcriptional regulatory family.</text>
</comment>
<dbReference type="AlphaFoldDB" id="A0A848LBY3"/>
<evidence type="ECO:0000259" key="5">
    <source>
        <dbReference type="PROSITE" id="PS50931"/>
    </source>
</evidence>
<evidence type="ECO:0000256" key="1">
    <source>
        <dbReference type="ARBA" id="ARBA00009437"/>
    </source>
</evidence>
<protein>
    <submittedName>
        <fullName evidence="6">LysR family transcriptional regulator</fullName>
    </submittedName>
</protein>
<keyword evidence="2" id="KW-0805">Transcription regulation</keyword>
<evidence type="ECO:0000256" key="4">
    <source>
        <dbReference type="ARBA" id="ARBA00023163"/>
    </source>
</evidence>
<dbReference type="InterPro" id="IPR000847">
    <property type="entry name" value="LysR_HTH_N"/>
</dbReference>
<evidence type="ECO:0000256" key="2">
    <source>
        <dbReference type="ARBA" id="ARBA00023015"/>
    </source>
</evidence>
<dbReference type="Pfam" id="PF03466">
    <property type="entry name" value="LysR_substrate"/>
    <property type="match status" value="1"/>
</dbReference>
<dbReference type="SUPFAM" id="SSF46785">
    <property type="entry name" value="Winged helix' DNA-binding domain"/>
    <property type="match status" value="1"/>
</dbReference>
<dbReference type="PANTHER" id="PTHR30537">
    <property type="entry name" value="HTH-TYPE TRANSCRIPTIONAL REGULATOR"/>
    <property type="match status" value="1"/>
</dbReference>
<dbReference type="CDD" id="cd08422">
    <property type="entry name" value="PBP2_CrgA_like"/>
    <property type="match status" value="1"/>
</dbReference>
<keyword evidence="7" id="KW-1185">Reference proteome</keyword>
<keyword evidence="3" id="KW-0238">DNA-binding</keyword>
<dbReference type="InterPro" id="IPR036388">
    <property type="entry name" value="WH-like_DNA-bd_sf"/>
</dbReference>
<feature type="domain" description="HTH lysR-type" evidence="5">
    <location>
        <begin position="9"/>
        <end position="64"/>
    </location>
</feature>
<dbReference type="InterPro" id="IPR005119">
    <property type="entry name" value="LysR_subst-bd"/>
</dbReference>
<dbReference type="InterPro" id="IPR058163">
    <property type="entry name" value="LysR-type_TF_proteobact-type"/>
</dbReference>
<accession>A0A848LBY3</accession>
<proteinExistence type="inferred from homology"/>
<sequence length="305" mass="33505">MEYQSNRALEELAAFTAVVEANGFTAAARALRARKATLSQRVQELEERLGVSLLVRTTRSLRLTEEGRAYFEHARRSLAAARAAEDAVAQAKSKPSGLLRVTTSAAIAGMVLEPVVNPFLEKYPEVSIHLDTSVRRLNLVREGIDLALRVGPLDDSSLIARRLGRVSGGYYASPRYLQRRGAPSHPEELHDHATITIPGGEGPKDWPFASGTRKLSFRVKPRLEVSSFELAVRAAVAGLGIVRTPLYFASPFLARRQLVPVLEEWNPPGVWVHAVMPPGGALVPKTRLFLDALTDWFRQQGEEGA</sequence>